<feature type="binding site" evidence="7">
    <location>
        <position position="36"/>
    </location>
    <ligand>
        <name>ATP</name>
        <dbReference type="ChEBI" id="CHEBI:30616"/>
    </ligand>
</feature>
<gene>
    <name evidence="11" type="ORF">HUT05_27260</name>
</gene>
<accession>A0A7H8TNC2</accession>
<keyword evidence="9" id="KW-0472">Membrane</keyword>
<dbReference type="PROSITE" id="PS00108">
    <property type="entry name" value="PROTEIN_KINASE_ST"/>
    <property type="match status" value="1"/>
</dbReference>
<feature type="compositionally biased region" description="Acidic residues" evidence="8">
    <location>
        <begin position="494"/>
        <end position="503"/>
    </location>
</feature>
<evidence type="ECO:0000259" key="10">
    <source>
        <dbReference type="PROSITE" id="PS50011"/>
    </source>
</evidence>
<dbReference type="PANTHER" id="PTHR43289">
    <property type="entry name" value="MITOGEN-ACTIVATED PROTEIN KINASE KINASE KINASE 20-RELATED"/>
    <property type="match status" value="1"/>
</dbReference>
<evidence type="ECO:0000256" key="6">
    <source>
        <dbReference type="ARBA" id="ARBA00022840"/>
    </source>
</evidence>
<organism evidence="11 12">
    <name type="scientific">Streptomyces chartreusis</name>
    <dbReference type="NCBI Taxonomy" id="1969"/>
    <lineage>
        <taxon>Bacteria</taxon>
        <taxon>Bacillati</taxon>
        <taxon>Actinomycetota</taxon>
        <taxon>Actinomycetes</taxon>
        <taxon>Kitasatosporales</taxon>
        <taxon>Streptomycetaceae</taxon>
        <taxon>Streptomyces</taxon>
    </lineage>
</organism>
<dbReference type="GO" id="GO:0004674">
    <property type="term" value="F:protein serine/threonine kinase activity"/>
    <property type="evidence" value="ECO:0007669"/>
    <property type="project" value="UniProtKB-KW"/>
</dbReference>
<evidence type="ECO:0000256" key="1">
    <source>
        <dbReference type="ARBA" id="ARBA00012513"/>
    </source>
</evidence>
<keyword evidence="3" id="KW-0808">Transferase</keyword>
<dbReference type="SMART" id="SM00220">
    <property type="entry name" value="S_TKc"/>
    <property type="match status" value="1"/>
</dbReference>
<evidence type="ECO:0000256" key="8">
    <source>
        <dbReference type="SAM" id="MobiDB-lite"/>
    </source>
</evidence>
<reference evidence="11 12" key="1">
    <citation type="submission" date="2020-06" db="EMBL/GenBank/DDBJ databases">
        <title>Genome mining for natural products.</title>
        <authorList>
            <person name="Zhang B."/>
            <person name="Shi J."/>
            <person name="Ge H."/>
        </authorList>
    </citation>
    <scope>NUCLEOTIDE SEQUENCE [LARGE SCALE GENOMIC DNA]</scope>
    <source>
        <strain evidence="11 12">NA02069</strain>
    </source>
</reference>
<feature type="transmembrane region" description="Helical" evidence="9">
    <location>
        <begin position="399"/>
        <end position="420"/>
    </location>
</feature>
<keyword evidence="4 7" id="KW-0547">Nucleotide-binding</keyword>
<evidence type="ECO:0000256" key="7">
    <source>
        <dbReference type="PROSITE-ProRule" id="PRU10141"/>
    </source>
</evidence>
<evidence type="ECO:0000256" key="2">
    <source>
        <dbReference type="ARBA" id="ARBA00022527"/>
    </source>
</evidence>
<keyword evidence="5 11" id="KW-0418">Kinase</keyword>
<feature type="compositionally biased region" description="Low complexity" evidence="8">
    <location>
        <begin position="432"/>
        <end position="446"/>
    </location>
</feature>
<evidence type="ECO:0000313" key="12">
    <source>
        <dbReference type="Proteomes" id="UP000509418"/>
    </source>
</evidence>
<dbReference type="PROSITE" id="PS00107">
    <property type="entry name" value="PROTEIN_KINASE_ATP"/>
    <property type="match status" value="1"/>
</dbReference>
<dbReference type="FunFam" id="1.10.510.10:FF:000021">
    <property type="entry name" value="Serine/threonine protein kinase"/>
    <property type="match status" value="1"/>
</dbReference>
<dbReference type="Proteomes" id="UP000509418">
    <property type="component" value="Chromosome"/>
</dbReference>
<feature type="region of interest" description="Disordered" evidence="8">
    <location>
        <begin position="426"/>
        <end position="503"/>
    </location>
</feature>
<dbReference type="InterPro" id="IPR017441">
    <property type="entry name" value="Protein_kinase_ATP_BS"/>
</dbReference>
<keyword evidence="12" id="KW-1185">Reference proteome</keyword>
<dbReference type="Gene3D" id="1.10.510.10">
    <property type="entry name" value="Transferase(Phosphotransferase) domain 1"/>
    <property type="match status" value="1"/>
</dbReference>
<dbReference type="Pfam" id="PF00069">
    <property type="entry name" value="Pkinase"/>
    <property type="match status" value="1"/>
</dbReference>
<dbReference type="InterPro" id="IPR011009">
    <property type="entry name" value="Kinase-like_dom_sf"/>
</dbReference>
<dbReference type="InterPro" id="IPR000719">
    <property type="entry name" value="Prot_kinase_dom"/>
</dbReference>
<dbReference type="InterPro" id="IPR008271">
    <property type="entry name" value="Ser/Thr_kinase_AS"/>
</dbReference>
<protein>
    <recommendedName>
        <fullName evidence="1">non-specific serine/threonine protein kinase</fullName>
        <ecNumber evidence="1">2.7.11.1</ecNumber>
    </recommendedName>
</protein>
<feature type="compositionally biased region" description="Basic and acidic residues" evidence="8">
    <location>
        <begin position="459"/>
        <end position="493"/>
    </location>
</feature>
<evidence type="ECO:0000256" key="3">
    <source>
        <dbReference type="ARBA" id="ARBA00022679"/>
    </source>
</evidence>
<dbReference type="EMBL" id="CP056041">
    <property type="protein sequence ID" value="QKZ24973.1"/>
    <property type="molecule type" value="Genomic_DNA"/>
</dbReference>
<keyword evidence="2 11" id="KW-0723">Serine/threonine-protein kinase</keyword>
<keyword evidence="9" id="KW-0812">Transmembrane</keyword>
<feature type="region of interest" description="Disordered" evidence="8">
    <location>
        <begin position="274"/>
        <end position="394"/>
    </location>
</feature>
<feature type="compositionally biased region" description="Polar residues" evidence="8">
    <location>
        <begin position="303"/>
        <end position="316"/>
    </location>
</feature>
<sequence>MLIAGRYRLGESIGRGGMGEVWRAYDETLGRNVAVKLLLPQDSDPTATSRFRLEAQTAARIDHPNVVGVRDFGEYDNRLFLVMELVEGDNLALLLTQSGAQPAERVARMAAQAAAGLAAAHRQGIVHRDIKPGNLLLDADGTLKIGDFGIARFVDDPGAALTATGQIVGTSLYLAPERALGKPAGPASDVYALGCVLYQLLTGRPPFQADSAVAILHQHLDAAPVPPRELGAAGLPPAFENYLLGLLAKEPEHRPAAQQAADWFAEGAWLGRSEPLPEVTAPSRPAPVPAAGGTGPDGRGGTSHPTTYALPSNQGTPVPRGGQGRAQNRSRSASAARSRSASTTRSHSASAARSRSASPAGSHGASPSRAGSHGPSPTRAGSRARSRPRAASGSGARNLLITVAAAALFVAAMLLGMLWFSPDKSAAESTKSDTSPGPSPTTSVSPLESSPSPITSATADREARDDEERREQEKREQEKREQERQHDARHAGDDGDDDEGDDD</sequence>
<dbReference type="SUPFAM" id="SSF56112">
    <property type="entry name" value="Protein kinase-like (PK-like)"/>
    <property type="match status" value="1"/>
</dbReference>
<name>A0A7H8TNC2_STRCX</name>
<feature type="compositionally biased region" description="Gly residues" evidence="8">
    <location>
        <begin position="292"/>
        <end position="301"/>
    </location>
</feature>
<feature type="domain" description="Protein kinase" evidence="10">
    <location>
        <begin position="7"/>
        <end position="270"/>
    </location>
</feature>
<proteinExistence type="predicted"/>
<feature type="compositionally biased region" description="Polar residues" evidence="8">
    <location>
        <begin position="447"/>
        <end position="458"/>
    </location>
</feature>
<dbReference type="GO" id="GO:0005524">
    <property type="term" value="F:ATP binding"/>
    <property type="evidence" value="ECO:0007669"/>
    <property type="project" value="UniProtKB-UniRule"/>
</dbReference>
<dbReference type="Gene3D" id="3.30.200.20">
    <property type="entry name" value="Phosphorylase Kinase, domain 1"/>
    <property type="match status" value="1"/>
</dbReference>
<dbReference type="AlphaFoldDB" id="A0A7H8TNC2"/>
<evidence type="ECO:0000313" key="11">
    <source>
        <dbReference type="EMBL" id="QKZ24973.1"/>
    </source>
</evidence>
<dbReference type="CDD" id="cd14014">
    <property type="entry name" value="STKc_PknB_like"/>
    <property type="match status" value="1"/>
</dbReference>
<dbReference type="EC" id="2.7.11.1" evidence="1"/>
<evidence type="ECO:0000256" key="9">
    <source>
        <dbReference type="SAM" id="Phobius"/>
    </source>
</evidence>
<keyword evidence="9" id="KW-1133">Transmembrane helix</keyword>
<dbReference type="PANTHER" id="PTHR43289:SF6">
    <property type="entry name" value="SERINE_THREONINE-PROTEIN KINASE NEKL-3"/>
    <property type="match status" value="1"/>
</dbReference>
<dbReference type="PROSITE" id="PS50011">
    <property type="entry name" value="PROTEIN_KINASE_DOM"/>
    <property type="match status" value="1"/>
</dbReference>
<evidence type="ECO:0000256" key="5">
    <source>
        <dbReference type="ARBA" id="ARBA00022777"/>
    </source>
</evidence>
<feature type="compositionally biased region" description="Low complexity" evidence="8">
    <location>
        <begin position="329"/>
        <end position="381"/>
    </location>
</feature>
<evidence type="ECO:0000256" key="4">
    <source>
        <dbReference type="ARBA" id="ARBA00022741"/>
    </source>
</evidence>
<keyword evidence="6 7" id="KW-0067">ATP-binding</keyword>